<evidence type="ECO:0000313" key="1">
    <source>
        <dbReference type="EMBL" id="RUO45052.1"/>
    </source>
</evidence>
<sequence>MNRMLTKGFSAPAPSHLYFADLTNKSGGLWIALQPVLENQSFPAKESIEFETQDGFKVSDYLINGGNAERPLMVMPHDEPASHDSQVFSTLEYMFFNAGYAV</sequence>
<dbReference type="InterPro" id="IPR029058">
    <property type="entry name" value="AB_hydrolase_fold"/>
</dbReference>
<dbReference type="AlphaFoldDB" id="A0AA94EFU0"/>
<name>A0AA94EFU0_9GAMM</name>
<accession>A0AA94EFU0</accession>
<dbReference type="Proteomes" id="UP000286680">
    <property type="component" value="Unassembled WGS sequence"/>
</dbReference>
<proteinExistence type="predicted"/>
<protein>
    <submittedName>
        <fullName evidence="1">Uncharacterized protein</fullName>
    </submittedName>
</protein>
<dbReference type="SUPFAM" id="SSF53474">
    <property type="entry name" value="alpha/beta-Hydrolases"/>
    <property type="match status" value="1"/>
</dbReference>
<gene>
    <name evidence="1" type="ORF">CWE23_03250</name>
</gene>
<organism evidence="1 2">
    <name type="scientific">Idiomarina aquatica</name>
    <dbReference type="NCBI Taxonomy" id="1327752"/>
    <lineage>
        <taxon>Bacteria</taxon>
        <taxon>Pseudomonadati</taxon>
        <taxon>Pseudomonadota</taxon>
        <taxon>Gammaproteobacteria</taxon>
        <taxon>Alteromonadales</taxon>
        <taxon>Idiomarinaceae</taxon>
        <taxon>Idiomarina</taxon>
    </lineage>
</organism>
<dbReference type="EMBL" id="PIPS01000001">
    <property type="protein sequence ID" value="RUO45052.1"/>
    <property type="molecule type" value="Genomic_DNA"/>
</dbReference>
<evidence type="ECO:0000313" key="2">
    <source>
        <dbReference type="Proteomes" id="UP000286680"/>
    </source>
</evidence>
<comment type="caution">
    <text evidence="1">The sequence shown here is derived from an EMBL/GenBank/DDBJ whole genome shotgun (WGS) entry which is preliminary data.</text>
</comment>
<keyword evidence="2" id="KW-1185">Reference proteome</keyword>
<reference evidence="2" key="1">
    <citation type="journal article" date="2018" name="Front. Microbiol.">
        <title>Genome-Based Analysis Reveals the Taxonomy and Diversity of the Family Idiomarinaceae.</title>
        <authorList>
            <person name="Liu Y."/>
            <person name="Lai Q."/>
            <person name="Shao Z."/>
        </authorList>
    </citation>
    <scope>NUCLEOTIDE SEQUENCE [LARGE SCALE GENOMIC DNA]</scope>
    <source>
        <strain evidence="2">SN-14</strain>
    </source>
</reference>